<name>A0AAF5Q3S2_WUCBA</name>
<evidence type="ECO:0000313" key="1">
    <source>
        <dbReference type="Proteomes" id="UP000093561"/>
    </source>
</evidence>
<dbReference type="WBParaSite" id="mrna-Wban_09345">
    <property type="protein sequence ID" value="mrna-Wban_09345"/>
    <property type="gene ID" value="Wban_09345"/>
</dbReference>
<accession>A0AAF5Q3S2</accession>
<reference evidence="1" key="2">
    <citation type="journal article" date="2016" name="Mol. Ecol.">
        <title>Population genomics of the filarial nematode parasite Wuchereria bancrofti from mosquitoes.</title>
        <authorList>
            <person name="Small S.T."/>
            <person name="Reimer L.J."/>
            <person name="Tisch D.J."/>
            <person name="King C.L."/>
            <person name="Christensen B.M."/>
            <person name="Siba P.M."/>
            <person name="Kazura J.W."/>
            <person name="Serre D."/>
            <person name="Zimmerman P.A."/>
        </authorList>
    </citation>
    <scope>NUCLEOTIDE SEQUENCE</scope>
    <source>
        <strain evidence="1">pt0022</strain>
    </source>
</reference>
<dbReference type="AlphaFoldDB" id="A0AAF5Q3S2"/>
<organism evidence="1 2">
    <name type="scientific">Wuchereria bancrofti</name>
    <dbReference type="NCBI Taxonomy" id="6293"/>
    <lineage>
        <taxon>Eukaryota</taxon>
        <taxon>Metazoa</taxon>
        <taxon>Ecdysozoa</taxon>
        <taxon>Nematoda</taxon>
        <taxon>Chromadorea</taxon>
        <taxon>Rhabditida</taxon>
        <taxon>Spirurina</taxon>
        <taxon>Spiruromorpha</taxon>
        <taxon>Filarioidea</taxon>
        <taxon>Onchocercidae</taxon>
        <taxon>Wuchereria</taxon>
    </lineage>
</organism>
<reference evidence="2" key="3">
    <citation type="submission" date="2024-02" db="UniProtKB">
        <authorList>
            <consortium name="WormBaseParasite"/>
        </authorList>
    </citation>
    <scope>IDENTIFICATION</scope>
    <source>
        <strain evidence="2">pt0022</strain>
    </source>
</reference>
<reference evidence="1" key="1">
    <citation type="submission" date="2015-03" db="EMBL/GenBank/DDBJ databases">
        <title>Wuchereria bancrofti Genome Sequencing Papua New Guinea Strain.</title>
        <authorList>
            <person name="Small S.T."/>
            <person name="Serre D."/>
            <person name="Zimmerman P.A."/>
        </authorList>
    </citation>
    <scope>NUCLEOTIDE SEQUENCE [LARGE SCALE GENOMIC DNA]</scope>
    <source>
        <strain evidence="1">pt0022</strain>
    </source>
</reference>
<proteinExistence type="predicted"/>
<sequence>MNAGYFTPHKTCDENQEIDEYNDHSCDKDPRMDTSHMPKFRGELQLMSRKKFHLDVPVALVHVQVRYIANQQFAHYLFIVSHSTTTKNTFVVAHAVRVHISIVLEIKFVKELDAVRFRFFHRINGQLKGKIKQIPYGKDYVSDSKNLNIVIVNPKIGIQRYVMTKFLNASFLRRQDLQVAQFERRDFRALLRAVL</sequence>
<evidence type="ECO:0000313" key="2">
    <source>
        <dbReference type="WBParaSite" id="mrna-Wban_09345"/>
    </source>
</evidence>
<protein>
    <submittedName>
        <fullName evidence="2">Uncharacterized protein</fullName>
    </submittedName>
</protein>
<dbReference type="Proteomes" id="UP000093561">
    <property type="component" value="Unassembled WGS sequence"/>
</dbReference>